<evidence type="ECO:0000256" key="1">
    <source>
        <dbReference type="ARBA" id="ARBA00004167"/>
    </source>
</evidence>
<evidence type="ECO:0000256" key="5">
    <source>
        <dbReference type="ARBA" id="ARBA00022989"/>
    </source>
</evidence>
<keyword evidence="4" id="KW-1000">Mitochondrion outer membrane</keyword>
<organism evidence="10">
    <name type="scientific">Gongylonema pulchrum</name>
    <dbReference type="NCBI Taxonomy" id="637853"/>
    <lineage>
        <taxon>Eukaryota</taxon>
        <taxon>Metazoa</taxon>
        <taxon>Ecdysozoa</taxon>
        <taxon>Nematoda</taxon>
        <taxon>Chromadorea</taxon>
        <taxon>Rhabditida</taxon>
        <taxon>Spirurina</taxon>
        <taxon>Spiruromorpha</taxon>
        <taxon>Spiruroidea</taxon>
        <taxon>Gongylonematidae</taxon>
        <taxon>Gongylonema</taxon>
    </lineage>
</organism>
<comment type="subcellular location">
    <subcellularLocation>
        <location evidence="1">Membrane</location>
        <topology evidence="1">Single-pass membrane protein</topology>
    </subcellularLocation>
    <subcellularLocation>
        <location evidence="2">Mitochondrion outer membrane</location>
    </subcellularLocation>
</comment>
<evidence type="ECO:0000313" key="10">
    <source>
        <dbReference type="WBParaSite" id="GPUH_0000282501-mRNA-1"/>
    </source>
</evidence>
<feature type="transmembrane region" description="Helical" evidence="8">
    <location>
        <begin position="59"/>
        <end position="77"/>
    </location>
</feature>
<dbReference type="AlphaFoldDB" id="A0A183D279"/>
<proteinExistence type="predicted"/>
<keyword evidence="6" id="KW-0496">Mitochondrion</keyword>
<dbReference type="WBParaSite" id="GPUH_0000282501-mRNA-1">
    <property type="protein sequence ID" value="GPUH_0000282501-mRNA-1"/>
    <property type="gene ID" value="GPUH_0000282501"/>
</dbReference>
<dbReference type="InterPro" id="IPR039433">
    <property type="entry name" value="Mff-like_dom"/>
</dbReference>
<sequence>LVYSTCSTCALCKYELSTSAAVDEDPLRELKLMRRQLGRLSTRLYQLEDEFERRKTKDSLLWAYAFTVTGLFLYLFFKKRI</sequence>
<evidence type="ECO:0000256" key="4">
    <source>
        <dbReference type="ARBA" id="ARBA00022787"/>
    </source>
</evidence>
<keyword evidence="5 8" id="KW-1133">Transmembrane helix</keyword>
<reference evidence="10" key="1">
    <citation type="submission" date="2016-06" db="UniProtKB">
        <authorList>
            <consortium name="WormBaseParasite"/>
        </authorList>
    </citation>
    <scope>IDENTIFICATION</scope>
</reference>
<dbReference type="GO" id="GO:0005741">
    <property type="term" value="C:mitochondrial outer membrane"/>
    <property type="evidence" value="ECO:0007669"/>
    <property type="project" value="UniProtKB-SubCell"/>
</dbReference>
<evidence type="ECO:0000259" key="9">
    <source>
        <dbReference type="Pfam" id="PF05644"/>
    </source>
</evidence>
<evidence type="ECO:0000256" key="7">
    <source>
        <dbReference type="ARBA" id="ARBA00023136"/>
    </source>
</evidence>
<name>A0A183D279_9BILA</name>
<evidence type="ECO:0000256" key="3">
    <source>
        <dbReference type="ARBA" id="ARBA00022692"/>
    </source>
</evidence>
<accession>A0A183D279</accession>
<feature type="domain" description="Mff-like" evidence="9">
    <location>
        <begin position="10"/>
        <end position="63"/>
    </location>
</feature>
<evidence type="ECO:0000256" key="2">
    <source>
        <dbReference type="ARBA" id="ARBA00004294"/>
    </source>
</evidence>
<protein>
    <submittedName>
        <fullName evidence="10">Miff domain-containing protein</fullName>
    </submittedName>
</protein>
<dbReference type="Pfam" id="PF05644">
    <property type="entry name" value="Miff"/>
    <property type="match status" value="1"/>
</dbReference>
<evidence type="ECO:0000256" key="8">
    <source>
        <dbReference type="SAM" id="Phobius"/>
    </source>
</evidence>
<evidence type="ECO:0000256" key="6">
    <source>
        <dbReference type="ARBA" id="ARBA00023128"/>
    </source>
</evidence>
<keyword evidence="3 8" id="KW-0812">Transmembrane</keyword>
<keyword evidence="7 8" id="KW-0472">Membrane</keyword>